<name>A0A7Y5AS58_9GAMM</name>
<dbReference type="Proteomes" id="UP000523161">
    <property type="component" value="Unassembled WGS sequence"/>
</dbReference>
<dbReference type="Pfam" id="PF13511">
    <property type="entry name" value="DUF4124"/>
    <property type="match status" value="1"/>
</dbReference>
<evidence type="ECO:0000313" key="4">
    <source>
        <dbReference type="EMBL" id="NRQ43523.1"/>
    </source>
</evidence>
<evidence type="ECO:0000259" key="3">
    <source>
        <dbReference type="Pfam" id="PF13511"/>
    </source>
</evidence>
<dbReference type="EMBL" id="JABSOD010000013">
    <property type="protein sequence ID" value="NRQ43523.1"/>
    <property type="molecule type" value="Genomic_DNA"/>
</dbReference>
<feature type="signal peptide" evidence="2">
    <location>
        <begin position="1"/>
        <end position="17"/>
    </location>
</feature>
<feature type="chain" id="PRO_5030695404" evidence="2">
    <location>
        <begin position="18"/>
        <end position="149"/>
    </location>
</feature>
<evidence type="ECO:0000256" key="2">
    <source>
        <dbReference type="SAM" id="SignalP"/>
    </source>
</evidence>
<gene>
    <name evidence="4" type="ORF">HRH59_13295</name>
</gene>
<keyword evidence="5" id="KW-1185">Reference proteome</keyword>
<evidence type="ECO:0000313" key="5">
    <source>
        <dbReference type="Proteomes" id="UP000523161"/>
    </source>
</evidence>
<dbReference type="AlphaFoldDB" id="A0A7Y5AS58"/>
<proteinExistence type="predicted"/>
<feature type="coiled-coil region" evidence="1">
    <location>
        <begin position="107"/>
        <end position="145"/>
    </location>
</feature>
<organism evidence="4 5">
    <name type="scientific">Rheinheimera lutimaris</name>
    <dbReference type="NCBI Taxonomy" id="2740584"/>
    <lineage>
        <taxon>Bacteria</taxon>
        <taxon>Pseudomonadati</taxon>
        <taxon>Pseudomonadota</taxon>
        <taxon>Gammaproteobacteria</taxon>
        <taxon>Chromatiales</taxon>
        <taxon>Chromatiaceae</taxon>
        <taxon>Rheinheimera</taxon>
    </lineage>
</organism>
<comment type="caution">
    <text evidence="4">The sequence shown here is derived from an EMBL/GenBank/DDBJ whole genome shotgun (WGS) entry which is preliminary data.</text>
</comment>
<sequence length="149" mass="17258">MMKYCYLLFLGAFSAQAAVYKCEQNGVVEFSQFPCAAEAEQVDMRPLGTAMIGTRSEFKQQVDALKRQGRFVEFQISKLEQEKQQQLDVLKSDLYKLRRSFPKAEELATLQQKIDRMEQQYDEKIQAERSNLASLKLKAGNLERQYAQN</sequence>
<feature type="domain" description="DUF4124" evidence="3">
    <location>
        <begin position="7"/>
        <end position="50"/>
    </location>
</feature>
<accession>A0A7Y5AS58</accession>
<reference evidence="4 5" key="1">
    <citation type="submission" date="2020-06" db="EMBL/GenBank/DDBJ databases">
        <title>Rheinheimera sp. nov., a marine bacterium isolated from coastal.</title>
        <authorList>
            <person name="Yu Q."/>
            <person name="Qi Y."/>
            <person name="Pu J."/>
        </authorList>
    </citation>
    <scope>NUCLEOTIDE SEQUENCE [LARGE SCALE GENOMIC DNA]</scope>
    <source>
        <strain evidence="4 5">YQF-2</strain>
    </source>
</reference>
<keyword evidence="2" id="KW-0732">Signal</keyword>
<protein>
    <submittedName>
        <fullName evidence="4">DUF4124 domain-containing protein</fullName>
    </submittedName>
</protein>
<dbReference type="InterPro" id="IPR025392">
    <property type="entry name" value="DUF4124"/>
</dbReference>
<evidence type="ECO:0000256" key="1">
    <source>
        <dbReference type="SAM" id="Coils"/>
    </source>
</evidence>
<keyword evidence="1" id="KW-0175">Coiled coil</keyword>